<feature type="region of interest" description="Disordered" evidence="1">
    <location>
        <begin position="61"/>
        <end position="117"/>
    </location>
</feature>
<gene>
    <name evidence="2" type="ORF">NCGR_LOCUS19435</name>
</gene>
<feature type="region of interest" description="Disordered" evidence="1">
    <location>
        <begin position="193"/>
        <end position="245"/>
    </location>
</feature>
<dbReference type="PANTHER" id="PTHR33699:SF1">
    <property type="entry name" value="OS12G0418200 PROTEIN"/>
    <property type="match status" value="1"/>
</dbReference>
<evidence type="ECO:0000313" key="3">
    <source>
        <dbReference type="Proteomes" id="UP000604825"/>
    </source>
</evidence>
<evidence type="ECO:0000256" key="1">
    <source>
        <dbReference type="SAM" id="MobiDB-lite"/>
    </source>
</evidence>
<proteinExistence type="predicted"/>
<keyword evidence="3" id="KW-1185">Reference proteome</keyword>
<evidence type="ECO:0000313" key="2">
    <source>
        <dbReference type="EMBL" id="CAD6228786.1"/>
    </source>
</evidence>
<accession>A0A811NV46</accession>
<dbReference type="OrthoDB" id="679810at2759"/>
<dbReference type="Proteomes" id="UP000604825">
    <property type="component" value="Unassembled WGS sequence"/>
</dbReference>
<sequence length="433" mass="47764">MNAIAGVRVQQKARRRRVPAFGEWNYSYYGSAELATPAAAVPFERYAAELEARSDVWFKYSPPSRKPPPVSRKVRRPAEKSYCGGGKRPRAATPARASDGVVPSSVPHTPAKSTSAARAARVVQRVDADLYQVPPPEFVHDDDLRPRWKQQPPPRQHYREWNYNCYGSTELATPAAAAAAAAELEARSDVWFKYSPPPRKQPPPLSRKVRRPADKSNGGGKRPRAARPARRCDGVVPSSVPRTPAKSTGTAKVACVVQRVDADLYQVPPPDFVHDDDLRPRIVQNFWYFLFLEHCTVWIERKSMHGAVFRLLELDTAQSSDTHLKTIRTRFCPPSPCVPPCFRLFRAGCGYMKIGSTPPFLVCLSCASYLESSAVSMPSLAWPGSSDRSTDVIRLGIRFRRVSPSSPLISVTGGGVDGEVKLVVGGCPLQSTV</sequence>
<reference evidence="2" key="1">
    <citation type="submission" date="2020-10" db="EMBL/GenBank/DDBJ databases">
        <authorList>
            <person name="Han B."/>
            <person name="Lu T."/>
            <person name="Zhao Q."/>
            <person name="Huang X."/>
            <person name="Zhao Y."/>
        </authorList>
    </citation>
    <scope>NUCLEOTIDE SEQUENCE</scope>
</reference>
<dbReference type="PANTHER" id="PTHR33699">
    <property type="entry name" value="EXPRESSED PROTEIN"/>
    <property type="match status" value="1"/>
</dbReference>
<dbReference type="EMBL" id="CAJGYO010000005">
    <property type="protein sequence ID" value="CAD6228786.1"/>
    <property type="molecule type" value="Genomic_DNA"/>
</dbReference>
<feature type="compositionally biased region" description="Pro residues" evidence="1">
    <location>
        <begin position="195"/>
        <end position="205"/>
    </location>
</feature>
<protein>
    <submittedName>
        <fullName evidence="2">Uncharacterized protein</fullName>
    </submittedName>
</protein>
<dbReference type="AlphaFoldDB" id="A0A811NV46"/>
<feature type="region of interest" description="Disordered" evidence="1">
    <location>
        <begin position="134"/>
        <end position="155"/>
    </location>
</feature>
<name>A0A811NV46_9POAL</name>
<comment type="caution">
    <text evidence="2">The sequence shown here is derived from an EMBL/GenBank/DDBJ whole genome shotgun (WGS) entry which is preliminary data.</text>
</comment>
<organism evidence="2 3">
    <name type="scientific">Miscanthus lutarioriparius</name>
    <dbReference type="NCBI Taxonomy" id="422564"/>
    <lineage>
        <taxon>Eukaryota</taxon>
        <taxon>Viridiplantae</taxon>
        <taxon>Streptophyta</taxon>
        <taxon>Embryophyta</taxon>
        <taxon>Tracheophyta</taxon>
        <taxon>Spermatophyta</taxon>
        <taxon>Magnoliopsida</taxon>
        <taxon>Liliopsida</taxon>
        <taxon>Poales</taxon>
        <taxon>Poaceae</taxon>
        <taxon>PACMAD clade</taxon>
        <taxon>Panicoideae</taxon>
        <taxon>Andropogonodae</taxon>
        <taxon>Andropogoneae</taxon>
        <taxon>Saccharinae</taxon>
        <taxon>Miscanthus</taxon>
    </lineage>
</organism>